<comment type="caution">
    <text evidence="9">The sequence shown here is derived from an EMBL/GenBank/DDBJ whole genome shotgun (WGS) entry which is preliminary data.</text>
</comment>
<evidence type="ECO:0000259" key="8">
    <source>
        <dbReference type="PROSITE" id="PS50928"/>
    </source>
</evidence>
<evidence type="ECO:0000256" key="2">
    <source>
        <dbReference type="ARBA" id="ARBA00022448"/>
    </source>
</evidence>
<dbReference type="PANTHER" id="PTHR43744:SF8">
    <property type="entry name" value="SN-GLYCEROL-3-PHOSPHATE TRANSPORT SYSTEM PERMEASE PROTEIN UGPE"/>
    <property type="match status" value="1"/>
</dbReference>
<evidence type="ECO:0000256" key="6">
    <source>
        <dbReference type="ARBA" id="ARBA00023136"/>
    </source>
</evidence>
<reference evidence="9" key="1">
    <citation type="journal article" date="2015" name="Nature">
        <title>Complex archaea that bridge the gap between prokaryotes and eukaryotes.</title>
        <authorList>
            <person name="Spang A."/>
            <person name="Saw J.H."/>
            <person name="Jorgensen S.L."/>
            <person name="Zaremba-Niedzwiedzka K."/>
            <person name="Martijn J."/>
            <person name="Lind A.E."/>
            <person name="van Eijk R."/>
            <person name="Schleper C."/>
            <person name="Guy L."/>
            <person name="Ettema T.J."/>
        </authorList>
    </citation>
    <scope>NUCLEOTIDE SEQUENCE</scope>
</reference>
<feature type="transmembrane region" description="Helical" evidence="7">
    <location>
        <begin position="265"/>
        <end position="288"/>
    </location>
</feature>
<feature type="transmembrane region" description="Helical" evidence="7">
    <location>
        <begin position="214"/>
        <end position="232"/>
    </location>
</feature>
<keyword evidence="4 7" id="KW-0812">Transmembrane</keyword>
<dbReference type="EMBL" id="LAZR01060583">
    <property type="protein sequence ID" value="KKK65380.1"/>
    <property type="molecule type" value="Genomic_DNA"/>
</dbReference>
<keyword evidence="5 7" id="KW-1133">Transmembrane helix</keyword>
<dbReference type="InterPro" id="IPR035906">
    <property type="entry name" value="MetI-like_sf"/>
</dbReference>
<feature type="transmembrane region" description="Helical" evidence="7">
    <location>
        <begin position="309"/>
        <end position="329"/>
    </location>
</feature>
<evidence type="ECO:0000313" key="9">
    <source>
        <dbReference type="EMBL" id="KKK65380.1"/>
    </source>
</evidence>
<keyword evidence="2" id="KW-0813">Transport</keyword>
<feature type="transmembrane region" description="Helical" evidence="7">
    <location>
        <begin position="146"/>
        <end position="167"/>
    </location>
</feature>
<sequence length="344" mass="38461">FLSRRYAGKPGGKLRPGLDKLNNGYGTNFRDFSEVTYPDDYMHGSDRLVDWAEFIKTVPAEHLVLVGPQLGFRDFLREKYGRDLTALNRAHQANYTSFDLVPMPTREADHADFLANKSAIRGEFATANYKQVADYIFLHGRSLLNTVIYCLLAIGLSLTVNPLAAYALSRFQPPSTYKILLLCMATMAFPAAVTMIPTFLLLKELRLLNTYAALVLPGMANGFSIFLLKGFFDSLPKELHESAALDGAGEWTVFWHLSMALSKPILAVLALNAFTQAYGNFMFAFILCPDEKMWTLMVFLYQLQINGHMGLTFAALLIAAVPTFVLFVFCQNIIIRGIVVPVEK</sequence>
<dbReference type="AlphaFoldDB" id="A0A0F8XVW7"/>
<feature type="transmembrane region" description="Helical" evidence="7">
    <location>
        <begin position="179"/>
        <end position="202"/>
    </location>
</feature>
<organism evidence="9">
    <name type="scientific">marine sediment metagenome</name>
    <dbReference type="NCBI Taxonomy" id="412755"/>
    <lineage>
        <taxon>unclassified sequences</taxon>
        <taxon>metagenomes</taxon>
        <taxon>ecological metagenomes</taxon>
    </lineage>
</organism>
<evidence type="ECO:0000256" key="1">
    <source>
        <dbReference type="ARBA" id="ARBA00004651"/>
    </source>
</evidence>
<protein>
    <recommendedName>
        <fullName evidence="8">ABC transmembrane type-1 domain-containing protein</fullName>
    </recommendedName>
</protein>
<gene>
    <name evidence="9" type="ORF">LCGC14_2974710</name>
</gene>
<keyword evidence="3" id="KW-1003">Cell membrane</keyword>
<dbReference type="PANTHER" id="PTHR43744">
    <property type="entry name" value="ABC TRANSPORTER PERMEASE PROTEIN MG189-RELATED-RELATED"/>
    <property type="match status" value="1"/>
</dbReference>
<evidence type="ECO:0000256" key="5">
    <source>
        <dbReference type="ARBA" id="ARBA00022989"/>
    </source>
</evidence>
<proteinExistence type="predicted"/>
<dbReference type="InterPro" id="IPR000515">
    <property type="entry name" value="MetI-like"/>
</dbReference>
<accession>A0A0F8XVW7</accession>
<dbReference type="PROSITE" id="PS50928">
    <property type="entry name" value="ABC_TM1"/>
    <property type="match status" value="1"/>
</dbReference>
<dbReference type="Gene3D" id="1.10.3720.10">
    <property type="entry name" value="MetI-like"/>
    <property type="match status" value="1"/>
</dbReference>
<dbReference type="GO" id="GO:0005886">
    <property type="term" value="C:plasma membrane"/>
    <property type="evidence" value="ECO:0007669"/>
    <property type="project" value="UniProtKB-SubCell"/>
</dbReference>
<comment type="subcellular location">
    <subcellularLocation>
        <location evidence="1">Cell membrane</location>
        <topology evidence="1">Multi-pass membrane protein</topology>
    </subcellularLocation>
</comment>
<keyword evidence="6 7" id="KW-0472">Membrane</keyword>
<dbReference type="Pfam" id="PF00528">
    <property type="entry name" value="BPD_transp_1"/>
    <property type="match status" value="1"/>
</dbReference>
<feature type="domain" description="ABC transmembrane type-1" evidence="8">
    <location>
        <begin position="143"/>
        <end position="330"/>
    </location>
</feature>
<dbReference type="SUPFAM" id="SSF161098">
    <property type="entry name" value="MetI-like"/>
    <property type="match status" value="1"/>
</dbReference>
<dbReference type="CDD" id="cd06261">
    <property type="entry name" value="TM_PBP2"/>
    <property type="match status" value="1"/>
</dbReference>
<dbReference type="GO" id="GO:0055085">
    <property type="term" value="P:transmembrane transport"/>
    <property type="evidence" value="ECO:0007669"/>
    <property type="project" value="InterPro"/>
</dbReference>
<feature type="non-terminal residue" evidence="9">
    <location>
        <position position="1"/>
    </location>
</feature>
<evidence type="ECO:0000256" key="4">
    <source>
        <dbReference type="ARBA" id="ARBA00022692"/>
    </source>
</evidence>
<evidence type="ECO:0000256" key="7">
    <source>
        <dbReference type="SAM" id="Phobius"/>
    </source>
</evidence>
<name>A0A0F8XVW7_9ZZZZ</name>
<evidence type="ECO:0000256" key="3">
    <source>
        <dbReference type="ARBA" id="ARBA00022475"/>
    </source>
</evidence>